<keyword evidence="1" id="KW-1133">Transmembrane helix</keyword>
<feature type="transmembrane region" description="Helical" evidence="1">
    <location>
        <begin position="796"/>
        <end position="829"/>
    </location>
</feature>
<dbReference type="RefSeq" id="WP_106539569.1">
    <property type="nucleotide sequence ID" value="NZ_PYGE01000025.1"/>
</dbReference>
<feature type="transmembrane region" description="Helical" evidence="1">
    <location>
        <begin position="478"/>
        <end position="501"/>
    </location>
</feature>
<feature type="transmembrane region" description="Helical" evidence="1">
    <location>
        <begin position="849"/>
        <end position="874"/>
    </location>
</feature>
<sequence>MSVWTLLRRSLLTHRRAAVVLALVVAVGAALGAGAPRWIDERLDRTLRDTVAESGSTARVSARDTVTATPDSLDARIASLRSSAGAELGDLLGAGRWSVHSTARYFVTQNGAVVDDGLRPRRLDVRFPDELTEKVRVVEGSPPSGVTEQEGSSVVDVVATRPVAEALELQIGDVVTVERRPVTGIAEPPDAASVQRPAVRLTGLIEPADPDDPFWADARTAAEPDLGEPGAQPRITTGTLLSGPELMQPWIAATGESVDAEWHVAIEAAAADASELDAVTSQLRRLSSATMWSSGLTDVLAGYPAKRSAAEGVVGFGIVSLAALCLALTLLAVRYLAERRADEIALARTRGAGRGALARLLALDAAVVAVPAAGLAAVAAVATVAGDGGTLSVLLAAAPAAVATVALPLAGLRAASRSPIASPGSAARADTAAVRPTPRRLVAEAAAVVVAGLALWLAGTRRPDAGADPVVSLTPILLAAATGLVIFRVVPYLLAAVLPMLRRGDAATPFLAVTRAARAPAHAVLPVIALLVAIGVATFGGTVQASVEQARQAASWNEVTGDAVAESDVIRVDPERIDDIPGADSVATGNVFTAQRPINLENGRAAGVDILAVDVAAWDDVVAASPERPEVLEAMRRSTDSGAPAAVLKGSIDVVGAGDRLDVTLGDSTTTVEVVETFQDVPGATSGTTLVVPMAPVAEAMPPWPSVVYVSGDVTAAGVARALEIEPGVVSTRADALTSLYGDSVLNAVLTVFQVVTAVSAVLAAAAAVLGLAIGERARLHGLSVLRTLGLTTRQSAALTAAEVVPVSVVAALAGIGVGTGTGLVIAGALDLPALSGALTGDAPAVANLPQAAGTAAAVLGVVLLAVLGAVVAVRRAGLGATVQAGEST</sequence>
<keyword evidence="1" id="KW-0812">Transmembrane</keyword>
<dbReference type="InterPro" id="IPR050250">
    <property type="entry name" value="Macrolide_Exporter_MacB"/>
</dbReference>
<evidence type="ECO:0000256" key="1">
    <source>
        <dbReference type="SAM" id="Phobius"/>
    </source>
</evidence>
<evidence type="ECO:0000313" key="2">
    <source>
        <dbReference type="EMBL" id="PSK96634.1"/>
    </source>
</evidence>
<feature type="transmembrane region" description="Helical" evidence="1">
    <location>
        <begin position="313"/>
        <end position="336"/>
    </location>
</feature>
<reference evidence="2 3" key="1">
    <citation type="submission" date="2018-03" db="EMBL/GenBank/DDBJ databases">
        <title>Genomic Encyclopedia of Archaeal and Bacterial Type Strains, Phase II (KMG-II): from individual species to whole genera.</title>
        <authorList>
            <person name="Goeker M."/>
        </authorList>
    </citation>
    <scope>NUCLEOTIDE SEQUENCE [LARGE SCALE GENOMIC DNA]</scope>
    <source>
        <strain evidence="2 3">DSM 45211</strain>
    </source>
</reference>
<evidence type="ECO:0008006" key="4">
    <source>
        <dbReference type="Google" id="ProtNLM"/>
    </source>
</evidence>
<feature type="transmembrane region" description="Helical" evidence="1">
    <location>
        <begin position="522"/>
        <end position="543"/>
    </location>
</feature>
<dbReference type="GO" id="GO:0022857">
    <property type="term" value="F:transmembrane transporter activity"/>
    <property type="evidence" value="ECO:0007669"/>
    <property type="project" value="TreeGrafter"/>
</dbReference>
<feature type="transmembrane region" description="Helical" evidence="1">
    <location>
        <begin position="357"/>
        <end position="385"/>
    </location>
</feature>
<feature type="transmembrane region" description="Helical" evidence="1">
    <location>
        <begin position="752"/>
        <end position="775"/>
    </location>
</feature>
<dbReference type="GO" id="GO:0005886">
    <property type="term" value="C:plasma membrane"/>
    <property type="evidence" value="ECO:0007669"/>
    <property type="project" value="TreeGrafter"/>
</dbReference>
<organism evidence="2 3">
    <name type="scientific">Haloactinopolyspora alba</name>
    <dbReference type="NCBI Taxonomy" id="648780"/>
    <lineage>
        <taxon>Bacteria</taxon>
        <taxon>Bacillati</taxon>
        <taxon>Actinomycetota</taxon>
        <taxon>Actinomycetes</taxon>
        <taxon>Jiangellales</taxon>
        <taxon>Jiangellaceae</taxon>
        <taxon>Haloactinopolyspora</taxon>
    </lineage>
</organism>
<feature type="transmembrane region" description="Helical" evidence="1">
    <location>
        <begin position="441"/>
        <end position="458"/>
    </location>
</feature>
<keyword evidence="3" id="KW-1185">Reference proteome</keyword>
<dbReference type="Proteomes" id="UP000243528">
    <property type="component" value="Unassembled WGS sequence"/>
</dbReference>
<dbReference type="PANTHER" id="PTHR30572:SF4">
    <property type="entry name" value="ABC TRANSPORTER PERMEASE YTRF"/>
    <property type="match status" value="1"/>
</dbReference>
<proteinExistence type="predicted"/>
<evidence type="ECO:0000313" key="3">
    <source>
        <dbReference type="Proteomes" id="UP000243528"/>
    </source>
</evidence>
<accession>A0A2P8DHE1</accession>
<dbReference type="PANTHER" id="PTHR30572">
    <property type="entry name" value="MEMBRANE COMPONENT OF TRANSPORTER-RELATED"/>
    <property type="match status" value="1"/>
</dbReference>
<dbReference type="EMBL" id="PYGE01000025">
    <property type="protein sequence ID" value="PSK96634.1"/>
    <property type="molecule type" value="Genomic_DNA"/>
</dbReference>
<protein>
    <recommendedName>
        <fullName evidence="4">ABC transport system permease protein</fullName>
    </recommendedName>
</protein>
<name>A0A2P8DHE1_9ACTN</name>
<comment type="caution">
    <text evidence="2">The sequence shown here is derived from an EMBL/GenBank/DDBJ whole genome shotgun (WGS) entry which is preliminary data.</text>
</comment>
<keyword evidence="1" id="KW-0472">Membrane</keyword>
<gene>
    <name evidence="2" type="ORF">CLV30_12514</name>
</gene>
<feature type="transmembrane region" description="Helical" evidence="1">
    <location>
        <begin position="391"/>
        <end position="412"/>
    </location>
</feature>
<dbReference type="AlphaFoldDB" id="A0A2P8DHE1"/>